<dbReference type="CDD" id="cd22359">
    <property type="entry name" value="SfsA-like_bacterial"/>
    <property type="match status" value="1"/>
</dbReference>
<keyword evidence="4" id="KW-1185">Reference proteome</keyword>
<dbReference type="EMBL" id="JAGGLI010000017">
    <property type="protein sequence ID" value="MBP2027894.1"/>
    <property type="molecule type" value="Genomic_DNA"/>
</dbReference>
<dbReference type="PROSITE" id="PS50126">
    <property type="entry name" value="S1"/>
    <property type="match status" value="1"/>
</dbReference>
<dbReference type="Gene3D" id="2.40.50.580">
    <property type="match status" value="1"/>
</dbReference>
<sequence>MKFKNELIEARLIKREKRFIAYIDYNGKIVKAHVPNTGRLRELAVKDAEVLISQNSNPLGKTDFKLHMIKKDSHWISIESVLANQITFEGVSSKLIKELEGYRYLKKEIKHLDSRIDFFLFNNWNELPDYMKVDNEKKFEKLIEKSKIHIIDNKYYNPELKPAYVEVKGVTLEKDGWGYFPDAPTIRGARHINEISNLVQNGYRGVILFVGQHPNIKGFSPNEETDPDFANTLIEAEKLGVEILSYVCTIDKTEIKLDRKIPISLKP</sequence>
<dbReference type="Pfam" id="PF03749">
    <property type="entry name" value="SfsA"/>
    <property type="match status" value="1"/>
</dbReference>
<dbReference type="RefSeq" id="WP_209660955.1">
    <property type="nucleotide sequence ID" value="NZ_JAGGLI010000017.1"/>
</dbReference>
<dbReference type="InterPro" id="IPR005224">
    <property type="entry name" value="SfsA"/>
</dbReference>
<gene>
    <name evidence="1" type="primary">sfsA</name>
    <name evidence="3" type="ORF">J2Z35_001692</name>
</gene>
<dbReference type="Pfam" id="PF17746">
    <property type="entry name" value="SfsA_N"/>
    <property type="match status" value="1"/>
</dbReference>
<proteinExistence type="inferred from homology"/>
<dbReference type="Proteomes" id="UP001314903">
    <property type="component" value="Unassembled WGS sequence"/>
</dbReference>
<evidence type="ECO:0000313" key="3">
    <source>
        <dbReference type="EMBL" id="MBP2027894.1"/>
    </source>
</evidence>
<protein>
    <recommendedName>
        <fullName evidence="1">Sugar fermentation stimulation protein homolog</fullName>
    </recommendedName>
</protein>
<evidence type="ECO:0000256" key="1">
    <source>
        <dbReference type="HAMAP-Rule" id="MF_00095"/>
    </source>
</evidence>
<name>A0ABS4KJG0_9FIRM</name>
<reference evidence="3 4" key="1">
    <citation type="submission" date="2021-03" db="EMBL/GenBank/DDBJ databases">
        <title>Genomic Encyclopedia of Type Strains, Phase IV (KMG-IV): sequencing the most valuable type-strain genomes for metagenomic binning, comparative biology and taxonomic classification.</title>
        <authorList>
            <person name="Goeker M."/>
        </authorList>
    </citation>
    <scope>NUCLEOTIDE SEQUENCE [LARGE SCALE GENOMIC DNA]</scope>
    <source>
        <strain evidence="3 4">DSM 27512</strain>
    </source>
</reference>
<feature type="domain" description="S1 motif" evidence="2">
    <location>
        <begin position="183"/>
        <end position="266"/>
    </location>
</feature>
<dbReference type="PANTHER" id="PTHR30545:SF2">
    <property type="entry name" value="SUGAR FERMENTATION STIMULATION PROTEIN A"/>
    <property type="match status" value="1"/>
</dbReference>
<comment type="caution">
    <text evidence="3">The sequence shown here is derived from an EMBL/GenBank/DDBJ whole genome shotgun (WGS) entry which is preliminary data.</text>
</comment>
<organism evidence="3 4">
    <name type="scientific">Acetoanaerobium pronyense</name>
    <dbReference type="NCBI Taxonomy" id="1482736"/>
    <lineage>
        <taxon>Bacteria</taxon>
        <taxon>Bacillati</taxon>
        <taxon>Bacillota</taxon>
        <taxon>Clostridia</taxon>
        <taxon>Peptostreptococcales</taxon>
        <taxon>Filifactoraceae</taxon>
        <taxon>Acetoanaerobium</taxon>
    </lineage>
</organism>
<dbReference type="InterPro" id="IPR003029">
    <property type="entry name" value="S1_domain"/>
</dbReference>
<dbReference type="HAMAP" id="MF_00095">
    <property type="entry name" value="SfsA"/>
    <property type="match status" value="1"/>
</dbReference>
<dbReference type="InterPro" id="IPR040452">
    <property type="entry name" value="SfsA_C"/>
</dbReference>
<dbReference type="Gene3D" id="3.40.1350.60">
    <property type="match status" value="1"/>
</dbReference>
<dbReference type="InterPro" id="IPR041465">
    <property type="entry name" value="SfsA_N"/>
</dbReference>
<evidence type="ECO:0000259" key="2">
    <source>
        <dbReference type="PROSITE" id="PS50126"/>
    </source>
</evidence>
<comment type="similarity">
    <text evidence="1">Belongs to the SfsA family.</text>
</comment>
<accession>A0ABS4KJG0</accession>
<evidence type="ECO:0000313" key="4">
    <source>
        <dbReference type="Proteomes" id="UP001314903"/>
    </source>
</evidence>
<dbReference type="PANTHER" id="PTHR30545">
    <property type="entry name" value="SUGAR FERMENTATION STIMULATION PROTEIN A"/>
    <property type="match status" value="1"/>
</dbReference>